<dbReference type="InterPro" id="IPR011009">
    <property type="entry name" value="Kinase-like_dom_sf"/>
</dbReference>
<organism evidence="2 4">
    <name type="scientific">Dracunculus medinensis</name>
    <name type="common">Guinea worm</name>
    <dbReference type="NCBI Taxonomy" id="318479"/>
    <lineage>
        <taxon>Eukaryota</taxon>
        <taxon>Metazoa</taxon>
        <taxon>Ecdysozoa</taxon>
        <taxon>Nematoda</taxon>
        <taxon>Chromadorea</taxon>
        <taxon>Rhabditida</taxon>
        <taxon>Spirurina</taxon>
        <taxon>Dracunculoidea</taxon>
        <taxon>Dracunculidae</taxon>
        <taxon>Dracunculus</taxon>
    </lineage>
</organism>
<proteinExistence type="predicted"/>
<reference evidence="4" key="1">
    <citation type="submission" date="2017-02" db="UniProtKB">
        <authorList>
            <consortium name="WormBaseParasite"/>
        </authorList>
    </citation>
    <scope>IDENTIFICATION</scope>
</reference>
<evidence type="ECO:0000313" key="1">
    <source>
        <dbReference type="EMBL" id="VDN60777.1"/>
    </source>
</evidence>
<keyword evidence="3" id="KW-1185">Reference proteome</keyword>
<dbReference type="Proteomes" id="UP000038040">
    <property type="component" value="Unplaced"/>
</dbReference>
<accession>A0A0N4UPA5</accession>
<dbReference type="WBParaSite" id="DME_0000977801-mRNA-1">
    <property type="protein sequence ID" value="DME_0000977801-mRNA-1"/>
    <property type="gene ID" value="DME_0000977801"/>
</dbReference>
<evidence type="ECO:0000313" key="4">
    <source>
        <dbReference type="WBParaSite" id="DME_0000977801-mRNA-1"/>
    </source>
</evidence>
<dbReference type="AlphaFoldDB" id="A0A0N4UPA5"/>
<dbReference type="STRING" id="318479.A0A0N4UPA5"/>
<dbReference type="Proteomes" id="UP000274756">
    <property type="component" value="Unassembled WGS sequence"/>
</dbReference>
<dbReference type="SUPFAM" id="SSF56112">
    <property type="entry name" value="Protein kinase-like (PK-like)"/>
    <property type="match status" value="1"/>
</dbReference>
<sequence>MRGSSGDVIRTSNHLEWVLLSVREKQRWVVLGLIPYCGWRYGKAIHKVKCGKVDYLLSGICYGPDKTSSVDCLNEALEFFRTIQFPYLNECVECWANDGGILFIHPLFPSGTLRDYLHKSHWKDEFLKKYCIDHQLTSLELIDVRLICRQVLEALSFLNALSIPYR</sequence>
<gene>
    <name evidence="1" type="ORF">DME_LOCUS10750</name>
</gene>
<evidence type="ECO:0000313" key="3">
    <source>
        <dbReference type="Proteomes" id="UP000274756"/>
    </source>
</evidence>
<reference evidence="1 3" key="2">
    <citation type="submission" date="2018-11" db="EMBL/GenBank/DDBJ databases">
        <authorList>
            <consortium name="Pathogen Informatics"/>
        </authorList>
    </citation>
    <scope>NUCLEOTIDE SEQUENCE [LARGE SCALE GENOMIC DNA]</scope>
</reference>
<dbReference type="EMBL" id="UYYG01001243">
    <property type="protein sequence ID" value="VDN60777.1"/>
    <property type="molecule type" value="Genomic_DNA"/>
</dbReference>
<protein>
    <submittedName>
        <fullName evidence="4">Protein kinase domain-containing protein</fullName>
    </submittedName>
</protein>
<evidence type="ECO:0000313" key="2">
    <source>
        <dbReference type="Proteomes" id="UP000038040"/>
    </source>
</evidence>
<dbReference type="OrthoDB" id="41200at2759"/>
<dbReference type="Gene3D" id="1.10.510.10">
    <property type="entry name" value="Transferase(Phosphotransferase) domain 1"/>
    <property type="match status" value="1"/>
</dbReference>
<name>A0A0N4UPA5_DRAME</name>